<protein>
    <submittedName>
        <fullName evidence="1">Uncharacterized protein</fullName>
    </submittedName>
</protein>
<evidence type="ECO:0000313" key="1">
    <source>
        <dbReference type="EMBL" id="CCB90014.1"/>
    </source>
</evidence>
<reference key="1">
    <citation type="journal article" date="2011" name="Mol. Biol. Evol.">
        <title>Unity in variety -- the pan-genome of the Chlamydiae.</title>
        <authorList>
            <person name="Collingro A."/>
            <person name="Tischler P."/>
            <person name="Weinmaier T."/>
            <person name="Penz T."/>
            <person name="Heinz E."/>
            <person name="Brunham R.C."/>
            <person name="Read T.D."/>
            <person name="Bavoil P.M."/>
            <person name="Sachse K."/>
            <person name="Kahane S."/>
            <person name="Friedman M.G."/>
            <person name="Rattei T."/>
            <person name="Myers G.S.A."/>
            <person name="Horn M."/>
        </authorList>
    </citation>
    <scope>NUCLEOTIDE SEQUENCE</scope>
    <source>
        <strain>Z</strain>
    </source>
</reference>
<organism evidence="1 2">
    <name type="scientific">Simkania negevensis (strain ATCC VR-1471 / DSM 27360 / Z)</name>
    <dbReference type="NCBI Taxonomy" id="331113"/>
    <lineage>
        <taxon>Bacteria</taxon>
        <taxon>Pseudomonadati</taxon>
        <taxon>Chlamydiota</taxon>
        <taxon>Chlamydiia</taxon>
        <taxon>Parachlamydiales</taxon>
        <taxon>Simkaniaceae</taxon>
        <taxon>Simkania</taxon>
    </lineage>
</organism>
<reference evidence="1 2" key="2">
    <citation type="journal article" date="2011" name="Mol. Biol. Evol.">
        <title>Unity in variety--the pan-genome of the Chlamydiae.</title>
        <authorList>
            <person name="Collingro A."/>
            <person name="Tischler P."/>
            <person name="Weinmaier T."/>
            <person name="Penz T."/>
            <person name="Heinz E."/>
            <person name="Brunham R.C."/>
            <person name="Read T.D."/>
            <person name="Bavoil P.M."/>
            <person name="Sachse K."/>
            <person name="Kahane S."/>
            <person name="Friedman M.G."/>
            <person name="Rattei T."/>
            <person name="Myers G.S."/>
            <person name="Horn M."/>
        </authorList>
    </citation>
    <scope>NUCLEOTIDE SEQUENCE [LARGE SCALE GENOMIC DNA]</scope>
    <source>
        <strain evidence="2">ATCC VR-1471 / Z</strain>
    </source>
</reference>
<dbReference type="HOGENOM" id="CLU_1766782_0_0_0"/>
<accession>F8L3Y4</accession>
<dbReference type="Proteomes" id="UP000000496">
    <property type="component" value="Chromosome gsn.131"/>
</dbReference>
<proteinExistence type="predicted"/>
<dbReference type="RefSeq" id="WP_013944480.1">
    <property type="nucleotide sequence ID" value="NC_015713.1"/>
</dbReference>
<sequence length="147" mass="17181">MATELPKVKDYLPTEIYESLEKLYLYPDNFAPRNLPQLNAPYGLLKSNGQDWSVRYFGGNETSLKAHLLFLVVYSKDHLIVEVYNPQKESLSSYSTTHLTMKEFFKKDDLGLREFKDVEFPKELWNQFVAESTLESKLKNIYCEPNV</sequence>
<dbReference type="AlphaFoldDB" id="F8L3Y4"/>
<evidence type="ECO:0000313" key="2">
    <source>
        <dbReference type="Proteomes" id="UP000000496"/>
    </source>
</evidence>
<dbReference type="EMBL" id="FR872582">
    <property type="protein sequence ID" value="CCB90014.1"/>
    <property type="molecule type" value="Genomic_DNA"/>
</dbReference>
<dbReference type="KEGG" id="sng:SNE_A21370"/>
<dbReference type="STRING" id="331113.SNE_A21370"/>
<keyword evidence="2" id="KW-1185">Reference proteome</keyword>
<name>F8L3Y4_SIMNZ</name>
<gene>
    <name evidence="1" type="ordered locus">SNE_A21370</name>
</gene>